<keyword evidence="5" id="KW-1185">Reference proteome</keyword>
<dbReference type="GO" id="GO:0007064">
    <property type="term" value="P:mitotic sister chromatid cohesion"/>
    <property type="evidence" value="ECO:0007669"/>
    <property type="project" value="TreeGrafter"/>
</dbReference>
<dbReference type="PANTHER" id="PTHR42919:SF8">
    <property type="entry name" value="N-ALPHA-ACETYLTRANSFERASE 50"/>
    <property type="match status" value="1"/>
</dbReference>
<evidence type="ECO:0000313" key="4">
    <source>
        <dbReference type="EMBL" id="KAI3436413.1"/>
    </source>
</evidence>
<proteinExistence type="predicted"/>
<evidence type="ECO:0000256" key="1">
    <source>
        <dbReference type="ARBA" id="ARBA00022679"/>
    </source>
</evidence>
<dbReference type="InterPro" id="IPR016181">
    <property type="entry name" value="Acyl_CoA_acyltransferase"/>
</dbReference>
<accession>A0A9D4TWG5</accession>
<feature type="domain" description="N-acetyltransferase" evidence="3">
    <location>
        <begin position="11"/>
        <end position="162"/>
    </location>
</feature>
<comment type="caution">
    <text evidence="4">The sequence shown here is derived from an EMBL/GenBank/DDBJ whole genome shotgun (WGS) entry which is preliminary data.</text>
</comment>
<dbReference type="PANTHER" id="PTHR42919">
    <property type="entry name" value="N-ALPHA-ACETYLTRANSFERASE"/>
    <property type="match status" value="1"/>
</dbReference>
<evidence type="ECO:0000259" key="3">
    <source>
        <dbReference type="PROSITE" id="PS51186"/>
    </source>
</evidence>
<keyword evidence="1" id="KW-0808">Transferase</keyword>
<evidence type="ECO:0000256" key="2">
    <source>
        <dbReference type="ARBA" id="ARBA00023315"/>
    </source>
</evidence>
<gene>
    <name evidence="4" type="ORF">D9Q98_005830</name>
</gene>
<dbReference type="FunFam" id="3.40.630.30:FF:000006">
    <property type="entry name" value="Putative n-alpha-acetyltransferase 50"/>
    <property type="match status" value="1"/>
</dbReference>
<dbReference type="Gene3D" id="3.40.630.30">
    <property type="match status" value="1"/>
</dbReference>
<dbReference type="SUPFAM" id="SSF55729">
    <property type="entry name" value="Acyl-CoA N-acyltransferases (Nat)"/>
    <property type="match status" value="1"/>
</dbReference>
<organism evidence="4 5">
    <name type="scientific">Chlorella vulgaris</name>
    <name type="common">Green alga</name>
    <dbReference type="NCBI Taxonomy" id="3077"/>
    <lineage>
        <taxon>Eukaryota</taxon>
        <taxon>Viridiplantae</taxon>
        <taxon>Chlorophyta</taxon>
        <taxon>core chlorophytes</taxon>
        <taxon>Trebouxiophyceae</taxon>
        <taxon>Chlorellales</taxon>
        <taxon>Chlorellaceae</taxon>
        <taxon>Chlorella clade</taxon>
        <taxon>Chlorella</taxon>
    </lineage>
</organism>
<reference evidence="4" key="1">
    <citation type="journal article" date="2019" name="Plant J.">
        <title>Chlorella vulgaris genome assembly and annotation reveals the molecular basis for metabolic acclimation to high light conditions.</title>
        <authorList>
            <person name="Cecchin M."/>
            <person name="Marcolungo L."/>
            <person name="Rossato M."/>
            <person name="Girolomoni L."/>
            <person name="Cosentino E."/>
            <person name="Cuine S."/>
            <person name="Li-Beisson Y."/>
            <person name="Delledonne M."/>
            <person name="Ballottari M."/>
        </authorList>
    </citation>
    <scope>NUCLEOTIDE SEQUENCE</scope>
    <source>
        <strain evidence="4">211/11P</strain>
    </source>
</reference>
<dbReference type="AlphaFoldDB" id="A0A9D4TWG5"/>
<dbReference type="GO" id="GO:0008080">
    <property type="term" value="F:N-acetyltransferase activity"/>
    <property type="evidence" value="ECO:0007669"/>
    <property type="project" value="TreeGrafter"/>
</dbReference>
<name>A0A9D4TWG5_CHLVU</name>
<dbReference type="PROSITE" id="PS51186">
    <property type="entry name" value="GNAT"/>
    <property type="match status" value="1"/>
</dbReference>
<dbReference type="Pfam" id="PF00583">
    <property type="entry name" value="Acetyltransf_1"/>
    <property type="match status" value="1"/>
</dbReference>
<sequence length="177" mass="19439">MADQPPSRLPITFGTVTDKNIEQLKVLNRAIFPINYPERMYKDVLAYTDVTHLAYHNDVLVGAIACRMERAAQAAPKLYILTLGVLAPYRGLGAGTALLERCLAHVASQLPEVQQAVLHVQTNNEEAIRFYQRFGFELGETITGYYKRLDPPDAVLLTKDLRASSAAAGPHTNGSAS</sequence>
<dbReference type="EMBL" id="SIDB01000002">
    <property type="protein sequence ID" value="KAI3436413.1"/>
    <property type="molecule type" value="Genomic_DNA"/>
</dbReference>
<keyword evidence="2" id="KW-0012">Acyltransferase</keyword>
<dbReference type="CDD" id="cd04301">
    <property type="entry name" value="NAT_SF"/>
    <property type="match status" value="1"/>
</dbReference>
<reference evidence="4" key="2">
    <citation type="submission" date="2020-11" db="EMBL/GenBank/DDBJ databases">
        <authorList>
            <person name="Cecchin M."/>
            <person name="Marcolungo L."/>
            <person name="Rossato M."/>
            <person name="Girolomoni L."/>
            <person name="Cosentino E."/>
            <person name="Cuine S."/>
            <person name="Li-Beisson Y."/>
            <person name="Delledonne M."/>
            <person name="Ballottari M."/>
        </authorList>
    </citation>
    <scope>NUCLEOTIDE SEQUENCE</scope>
    <source>
        <strain evidence="4">211/11P</strain>
        <tissue evidence="4">Whole cell</tissue>
    </source>
</reference>
<dbReference type="InterPro" id="IPR051556">
    <property type="entry name" value="N-term/lysine_N-AcTrnsfr"/>
</dbReference>
<dbReference type="OrthoDB" id="47374at2759"/>
<dbReference type="InterPro" id="IPR000182">
    <property type="entry name" value="GNAT_dom"/>
</dbReference>
<dbReference type="Proteomes" id="UP001055712">
    <property type="component" value="Unassembled WGS sequence"/>
</dbReference>
<protein>
    <recommendedName>
        <fullName evidence="3">N-acetyltransferase domain-containing protein</fullName>
    </recommendedName>
</protein>
<evidence type="ECO:0000313" key="5">
    <source>
        <dbReference type="Proteomes" id="UP001055712"/>
    </source>
</evidence>
<dbReference type="GO" id="GO:0031415">
    <property type="term" value="C:NatA complex"/>
    <property type="evidence" value="ECO:0007669"/>
    <property type="project" value="TreeGrafter"/>
</dbReference>